<feature type="compositionally biased region" description="Low complexity" evidence="11">
    <location>
        <begin position="528"/>
        <end position="548"/>
    </location>
</feature>
<evidence type="ECO:0000256" key="8">
    <source>
        <dbReference type="ARBA" id="ARBA00022919"/>
    </source>
</evidence>
<dbReference type="PANTHER" id="PTHR13693:SF2">
    <property type="entry name" value="SERINE PALMITOYLTRANSFERASE 1"/>
    <property type="match status" value="1"/>
</dbReference>
<gene>
    <name evidence="14" type="ORF">FA10DRAFT_265877</name>
</gene>
<organism evidence="14 15">
    <name type="scientific">Acaromyces ingoldii</name>
    <dbReference type="NCBI Taxonomy" id="215250"/>
    <lineage>
        <taxon>Eukaryota</taxon>
        <taxon>Fungi</taxon>
        <taxon>Dikarya</taxon>
        <taxon>Basidiomycota</taxon>
        <taxon>Ustilaginomycotina</taxon>
        <taxon>Exobasidiomycetes</taxon>
        <taxon>Exobasidiales</taxon>
        <taxon>Cryptobasidiaceae</taxon>
        <taxon>Acaromyces</taxon>
    </lineage>
</organism>
<evidence type="ECO:0000256" key="3">
    <source>
        <dbReference type="ARBA" id="ARBA00004991"/>
    </source>
</evidence>
<keyword evidence="10" id="KW-0012">Acyltransferase</keyword>
<dbReference type="InParanoid" id="A0A316YVI0"/>
<keyword evidence="15" id="KW-1185">Reference proteome</keyword>
<evidence type="ECO:0000256" key="10">
    <source>
        <dbReference type="ARBA" id="ARBA00023315"/>
    </source>
</evidence>
<evidence type="ECO:0000259" key="13">
    <source>
        <dbReference type="Pfam" id="PF00155"/>
    </source>
</evidence>
<dbReference type="Proteomes" id="UP000245768">
    <property type="component" value="Unassembled WGS sequence"/>
</dbReference>
<dbReference type="AlphaFoldDB" id="A0A316YVI0"/>
<dbReference type="SUPFAM" id="SSF53383">
    <property type="entry name" value="PLP-dependent transferases"/>
    <property type="match status" value="1"/>
</dbReference>
<dbReference type="STRING" id="215250.A0A316YVI0"/>
<dbReference type="InterPro" id="IPR015424">
    <property type="entry name" value="PyrdxlP-dep_Trfase"/>
</dbReference>
<comment type="pathway">
    <text evidence="2">Lipid metabolism; sphingolipid metabolism.</text>
</comment>
<keyword evidence="12" id="KW-0732">Signal</keyword>
<keyword evidence="6 14" id="KW-0808">Transferase</keyword>
<dbReference type="RefSeq" id="XP_025379271.1">
    <property type="nucleotide sequence ID" value="XM_025521251.1"/>
</dbReference>
<feature type="signal peptide" evidence="12">
    <location>
        <begin position="1"/>
        <end position="23"/>
    </location>
</feature>
<dbReference type="Gene3D" id="3.40.640.10">
    <property type="entry name" value="Type I PLP-dependent aspartate aminotransferase-like (Major domain)"/>
    <property type="match status" value="1"/>
</dbReference>
<name>A0A316YVI0_9BASI</name>
<dbReference type="GO" id="GO:0005783">
    <property type="term" value="C:endoplasmic reticulum"/>
    <property type="evidence" value="ECO:0007669"/>
    <property type="project" value="TreeGrafter"/>
</dbReference>
<dbReference type="GeneID" id="37043167"/>
<dbReference type="GO" id="GO:0046513">
    <property type="term" value="P:ceramide biosynthetic process"/>
    <property type="evidence" value="ECO:0007669"/>
    <property type="project" value="TreeGrafter"/>
</dbReference>
<keyword evidence="7" id="KW-0663">Pyridoxal phosphate</keyword>
<comment type="pathway">
    <text evidence="3">Sphingolipid metabolism.</text>
</comment>
<dbReference type="GO" id="GO:0016020">
    <property type="term" value="C:membrane"/>
    <property type="evidence" value="ECO:0007669"/>
    <property type="project" value="GOC"/>
</dbReference>
<keyword evidence="9" id="KW-0443">Lipid metabolism</keyword>
<reference evidence="14 15" key="1">
    <citation type="journal article" date="2018" name="Mol. Biol. Evol.">
        <title>Broad Genomic Sampling Reveals a Smut Pathogenic Ancestry of the Fungal Clade Ustilaginomycotina.</title>
        <authorList>
            <person name="Kijpornyongpan T."/>
            <person name="Mondo S.J."/>
            <person name="Barry K."/>
            <person name="Sandor L."/>
            <person name="Lee J."/>
            <person name="Lipzen A."/>
            <person name="Pangilinan J."/>
            <person name="LaButti K."/>
            <person name="Hainaut M."/>
            <person name="Henrissat B."/>
            <person name="Grigoriev I.V."/>
            <person name="Spatafora J.W."/>
            <person name="Aime M.C."/>
        </authorList>
    </citation>
    <scope>NUCLEOTIDE SEQUENCE [LARGE SCALE GENOMIC DNA]</scope>
    <source>
        <strain evidence="14 15">MCA 4198</strain>
    </source>
</reference>
<evidence type="ECO:0000256" key="6">
    <source>
        <dbReference type="ARBA" id="ARBA00022679"/>
    </source>
</evidence>
<accession>A0A316YVI0</accession>
<dbReference type="EC" id="2.3.1.50" evidence="5"/>
<comment type="cofactor">
    <cofactor evidence="1">
        <name>pyridoxal 5'-phosphate</name>
        <dbReference type="ChEBI" id="CHEBI:597326"/>
    </cofactor>
</comment>
<feature type="region of interest" description="Disordered" evidence="11">
    <location>
        <begin position="514"/>
        <end position="565"/>
    </location>
</feature>
<protein>
    <recommendedName>
        <fullName evidence="5">serine C-palmitoyltransferase</fullName>
        <ecNumber evidence="5">2.3.1.50</ecNumber>
    </recommendedName>
</protein>
<dbReference type="InterPro" id="IPR015422">
    <property type="entry name" value="PyrdxlP-dep_Trfase_small"/>
</dbReference>
<dbReference type="OrthoDB" id="3168162at2759"/>
<dbReference type="FunCoup" id="A0A316YVI0">
    <property type="interactions" value="559"/>
</dbReference>
<dbReference type="InterPro" id="IPR015421">
    <property type="entry name" value="PyrdxlP-dep_Trfase_major"/>
</dbReference>
<evidence type="ECO:0000313" key="14">
    <source>
        <dbReference type="EMBL" id="PWN92073.1"/>
    </source>
</evidence>
<dbReference type="InterPro" id="IPR004839">
    <property type="entry name" value="Aminotransferase_I/II_large"/>
</dbReference>
<evidence type="ECO:0000256" key="7">
    <source>
        <dbReference type="ARBA" id="ARBA00022898"/>
    </source>
</evidence>
<sequence>MASNIGFAATAMVAAAAVECCGAVSVQASAHPSNSASTPTPSSFPLTDSINEMLSTASHVLARIPGSAIFLRYVRSSYQDDPIRSLLELFLLVFAIRTVLQSRTRGGSSGSNFVKLSEKEIDDLVDEFHPDPLCAPLTPSESHDLLSVPTIIGAPSAHPKISVPTLNHGKAREVINLASYDFMDLAGSEKVKDKAVTALRKYGVGSCSPPGFYGTIDVHMALEADIARFLGVDKCIIYSQGFSTISSVIPAFSKRGDIIVADRGVNFAIQKGLQISRSTVKWFDHNNMASLEAALQSVVRDDKRRKGPLTRRFIVTEGIFEGDGAKTDLAKIVELKRKYKFRLFLDESMSFGTVGATGRGMTELCEVPPSEVDMIVGSMANTLGSSGGFCAGTEEVVFHQRINGMSFVYSAAMPAMLAVASSTAIQHLISTPSIMSTLQDNVRILRNVLDHVESIWIPSDPISPLIHIQIRSKLERHPDTPIEKFEKGRHVLGVGDVSVNLAEGQPQKLPAVVTTSSADANPNPPSPALSSSSAATVKANGSSSSSSSSKKRGSGGAGSSAYAPSNAFQPHDLSVAEQTRLLQAIVDDALEHGVFIVRAKRLPSINPKVLESGPESRPSIRIAVNAGHNKKEVEKAANVLKASIVRLIGKRR</sequence>
<dbReference type="Gene3D" id="3.90.1150.10">
    <property type="entry name" value="Aspartate Aminotransferase, domain 1"/>
    <property type="match status" value="1"/>
</dbReference>
<evidence type="ECO:0000256" key="4">
    <source>
        <dbReference type="ARBA" id="ARBA00008392"/>
    </source>
</evidence>
<dbReference type="GO" id="GO:0004758">
    <property type="term" value="F:serine C-palmitoyltransferase activity"/>
    <property type="evidence" value="ECO:0007669"/>
    <property type="project" value="TreeGrafter"/>
</dbReference>
<proteinExistence type="inferred from homology"/>
<dbReference type="InterPro" id="IPR050087">
    <property type="entry name" value="AON_synthase_class-II"/>
</dbReference>
<dbReference type="GO" id="GO:0030170">
    <property type="term" value="F:pyridoxal phosphate binding"/>
    <property type="evidence" value="ECO:0007669"/>
    <property type="project" value="InterPro"/>
</dbReference>
<evidence type="ECO:0000313" key="15">
    <source>
        <dbReference type="Proteomes" id="UP000245768"/>
    </source>
</evidence>
<dbReference type="PANTHER" id="PTHR13693">
    <property type="entry name" value="CLASS II AMINOTRANSFERASE/8-AMINO-7-OXONONANOATE SYNTHASE"/>
    <property type="match status" value="1"/>
</dbReference>
<evidence type="ECO:0000256" key="2">
    <source>
        <dbReference type="ARBA" id="ARBA00004760"/>
    </source>
</evidence>
<evidence type="ECO:0000256" key="1">
    <source>
        <dbReference type="ARBA" id="ARBA00001933"/>
    </source>
</evidence>
<feature type="domain" description="Aminotransferase class I/classII large" evidence="13">
    <location>
        <begin position="173"/>
        <end position="460"/>
    </location>
</feature>
<evidence type="ECO:0000256" key="5">
    <source>
        <dbReference type="ARBA" id="ARBA00013220"/>
    </source>
</evidence>
<evidence type="ECO:0000256" key="9">
    <source>
        <dbReference type="ARBA" id="ARBA00023098"/>
    </source>
</evidence>
<keyword evidence="8" id="KW-0746">Sphingolipid metabolism</keyword>
<dbReference type="EMBL" id="KZ819635">
    <property type="protein sequence ID" value="PWN92073.1"/>
    <property type="molecule type" value="Genomic_DNA"/>
</dbReference>
<evidence type="ECO:0000256" key="12">
    <source>
        <dbReference type="SAM" id="SignalP"/>
    </source>
</evidence>
<dbReference type="Pfam" id="PF00155">
    <property type="entry name" value="Aminotran_1_2"/>
    <property type="match status" value="1"/>
</dbReference>
<evidence type="ECO:0000256" key="11">
    <source>
        <dbReference type="SAM" id="MobiDB-lite"/>
    </source>
</evidence>
<comment type="similarity">
    <text evidence="4">Belongs to the class-II pyridoxal-phosphate-dependent aminotransferase family.</text>
</comment>
<feature type="chain" id="PRO_5016425418" description="serine C-palmitoyltransferase" evidence="12">
    <location>
        <begin position="24"/>
        <end position="652"/>
    </location>
</feature>
<dbReference type="GO" id="GO:0046512">
    <property type="term" value="P:sphingosine biosynthetic process"/>
    <property type="evidence" value="ECO:0007669"/>
    <property type="project" value="TreeGrafter"/>
</dbReference>